<dbReference type="KEGG" id="msao:MYCSP_09000"/>
<dbReference type="EMBL" id="MVII01000004">
    <property type="protein sequence ID" value="ORB60016.1"/>
    <property type="molecule type" value="Genomic_DNA"/>
</dbReference>
<accession>A0A1S4W0K9</accession>
<sequence length="111" mass="12380">MPNNRFRRRVVIAVASLVAVPIVTASPLASAGPASTNALQLIMLLQRQGDQVIVHRAGDKPLQMCTVISVREGRSEYWWTHPRMVDPSPARRANGRGSQLLYRTVYIDVRC</sequence>
<evidence type="ECO:0000313" key="2">
    <source>
        <dbReference type="EMBL" id="ORB60016.1"/>
    </source>
</evidence>
<gene>
    <name evidence="2" type="ORF">BST43_04855</name>
</gene>
<comment type="caution">
    <text evidence="2">The sequence shown here is derived from an EMBL/GenBank/DDBJ whole genome shotgun (WGS) entry which is preliminary data.</text>
</comment>
<protein>
    <recommendedName>
        <fullName evidence="4">Ig-like domain-containing protein</fullName>
    </recommendedName>
</protein>
<evidence type="ECO:0008006" key="4">
    <source>
        <dbReference type="Google" id="ProtNLM"/>
    </source>
</evidence>
<feature type="signal peptide" evidence="1">
    <location>
        <begin position="1"/>
        <end position="25"/>
    </location>
</feature>
<organism evidence="2 3">
    <name type="scientific">Mycobacteroides saopaulense</name>
    <dbReference type="NCBI Taxonomy" id="1578165"/>
    <lineage>
        <taxon>Bacteria</taxon>
        <taxon>Bacillati</taxon>
        <taxon>Actinomycetota</taxon>
        <taxon>Actinomycetes</taxon>
        <taxon>Mycobacteriales</taxon>
        <taxon>Mycobacteriaceae</taxon>
        <taxon>Mycobacteroides</taxon>
    </lineage>
</organism>
<dbReference type="AlphaFoldDB" id="A0A1S4W0K9"/>
<reference evidence="2 3" key="1">
    <citation type="submission" date="2016-12" db="EMBL/GenBank/DDBJ databases">
        <title>The new phylogeny of genus Mycobacterium.</title>
        <authorList>
            <person name="Tortoli E."/>
            <person name="Trovato A."/>
            <person name="Cirillo D.M."/>
        </authorList>
    </citation>
    <scope>NUCLEOTIDE SEQUENCE [LARGE SCALE GENOMIC DNA]</scope>
    <source>
        <strain evidence="2 3">CCUG 66554</strain>
    </source>
</reference>
<evidence type="ECO:0000313" key="3">
    <source>
        <dbReference type="Proteomes" id="UP000192434"/>
    </source>
</evidence>
<dbReference type="OrthoDB" id="4748352at2"/>
<dbReference type="RefSeq" id="WP_083013728.1">
    <property type="nucleotide sequence ID" value="NZ_CP010271.1"/>
</dbReference>
<dbReference type="Proteomes" id="UP000192434">
    <property type="component" value="Unassembled WGS sequence"/>
</dbReference>
<proteinExistence type="predicted"/>
<keyword evidence="1" id="KW-0732">Signal</keyword>
<feature type="chain" id="PRO_5016269299" description="Ig-like domain-containing protein" evidence="1">
    <location>
        <begin position="26"/>
        <end position="111"/>
    </location>
</feature>
<evidence type="ECO:0000256" key="1">
    <source>
        <dbReference type="SAM" id="SignalP"/>
    </source>
</evidence>
<name>A0A1S4W0K9_9MYCO</name>